<feature type="domain" description="SprT-like" evidence="4">
    <location>
        <begin position="129"/>
        <end position="297"/>
    </location>
</feature>
<protein>
    <recommendedName>
        <fullName evidence="4">SprT-like domain-containing protein</fullName>
    </recommendedName>
</protein>
<proteinExistence type="predicted"/>
<dbReference type="PANTHER" id="PTHR21220:SF0">
    <property type="entry name" value="DNA-DEPENDENT METALLOPROTEASE SPRTN"/>
    <property type="match status" value="1"/>
</dbReference>
<evidence type="ECO:0000259" key="4">
    <source>
        <dbReference type="SMART" id="SM00731"/>
    </source>
</evidence>
<reference evidence="5 6" key="1">
    <citation type="journal article" date="2019" name="Sci. Rep.">
        <title>Comparative genomics of chytrid fungi reveal insights into the obligate biotrophic and pathogenic lifestyle of Synchytrium endobioticum.</title>
        <authorList>
            <person name="van de Vossenberg B.T.L.H."/>
            <person name="Warris S."/>
            <person name="Nguyen H.D.T."/>
            <person name="van Gent-Pelzer M.P.E."/>
            <person name="Joly D.L."/>
            <person name="van de Geest H.C."/>
            <person name="Bonants P.J.M."/>
            <person name="Smith D.S."/>
            <person name="Levesque C.A."/>
            <person name="van der Lee T.A.J."/>
        </authorList>
    </citation>
    <scope>NUCLEOTIDE SEQUENCE [LARGE SCALE GENOMIC DNA]</scope>
    <source>
        <strain evidence="5 6">MB42</strain>
    </source>
</reference>
<dbReference type="GO" id="GO:0031593">
    <property type="term" value="F:polyubiquitin modification-dependent protein binding"/>
    <property type="evidence" value="ECO:0007669"/>
    <property type="project" value="TreeGrafter"/>
</dbReference>
<feature type="compositionally biased region" description="Polar residues" evidence="3">
    <location>
        <begin position="405"/>
        <end position="419"/>
    </location>
</feature>
<organism evidence="5 6">
    <name type="scientific">Synchytrium endobioticum</name>
    <dbReference type="NCBI Taxonomy" id="286115"/>
    <lineage>
        <taxon>Eukaryota</taxon>
        <taxon>Fungi</taxon>
        <taxon>Fungi incertae sedis</taxon>
        <taxon>Chytridiomycota</taxon>
        <taxon>Chytridiomycota incertae sedis</taxon>
        <taxon>Chytridiomycetes</taxon>
        <taxon>Synchytriales</taxon>
        <taxon>Synchytriaceae</taxon>
        <taxon>Synchytrium</taxon>
    </lineage>
</organism>
<sequence length="419" mass="47685">MAPRWLRASMGWLRSTHDVDVQIIVERLFRRREKPRTPGLHGGHCLSLISRSLMSGMNDEELARQLQREYDQEAATGSTRHELLVNDRDEELAKLLQTELDEDIHGPNKASGKESFENGAIADADDPNPDLHQIFLYYNQKYFRGILDGVEVRWSSKMTLCAGMCYYYRGGYCSVRLSEPLLKFRTREDYIDVLLHEMIHAYLFLTKNYRDHNGHGPEFLKLAKEINEKECSHITVFHKFINEVNHYRVHVWKCDGPCQHRPPFFGSVRRSMNRKPQPADSWWADHQKSCGGTYHKIDGPEFHDNNDVKGKKKNTLDKYFKKESSGSGESSGSSPPRKKQKKGDDVDAKSPKETKKIRAFPGRGFTLGGSSKSVTPGNSFSSSSGTPKCKRTENRSSTEDDKNKSGNPTSTSPANRIAL</sequence>
<evidence type="ECO:0000256" key="2">
    <source>
        <dbReference type="ARBA" id="ARBA00023242"/>
    </source>
</evidence>
<feature type="compositionally biased region" description="Low complexity" evidence="3">
    <location>
        <begin position="325"/>
        <end position="334"/>
    </location>
</feature>
<evidence type="ECO:0000313" key="6">
    <source>
        <dbReference type="Proteomes" id="UP000317494"/>
    </source>
</evidence>
<dbReference type="GO" id="GO:0005634">
    <property type="term" value="C:nucleus"/>
    <property type="evidence" value="ECO:0007669"/>
    <property type="project" value="UniProtKB-SubCell"/>
</dbReference>
<dbReference type="Pfam" id="PF22934">
    <property type="entry name" value="SPRTN_ZBD"/>
    <property type="match status" value="1"/>
</dbReference>
<evidence type="ECO:0000256" key="1">
    <source>
        <dbReference type="ARBA" id="ARBA00004123"/>
    </source>
</evidence>
<feature type="compositionally biased region" description="Basic and acidic residues" evidence="3">
    <location>
        <begin position="342"/>
        <end position="356"/>
    </location>
</feature>
<dbReference type="VEuPathDB" id="FungiDB:SeMB42_g04530"/>
<feature type="region of interest" description="Disordered" evidence="3">
    <location>
        <begin position="294"/>
        <end position="313"/>
    </location>
</feature>
<evidence type="ECO:0000313" key="5">
    <source>
        <dbReference type="EMBL" id="TPX43880.1"/>
    </source>
</evidence>
<keyword evidence="6" id="KW-1185">Reference proteome</keyword>
<name>A0A507CYA3_9FUNG</name>
<feature type="compositionally biased region" description="Polar residues" evidence="3">
    <location>
        <begin position="368"/>
        <end position="386"/>
    </location>
</feature>
<dbReference type="GO" id="GO:0003697">
    <property type="term" value="F:single-stranded DNA binding"/>
    <property type="evidence" value="ECO:0007669"/>
    <property type="project" value="InterPro"/>
</dbReference>
<dbReference type="InterPro" id="IPR055220">
    <property type="entry name" value="SPRTN_ZBD"/>
</dbReference>
<feature type="region of interest" description="Disordered" evidence="3">
    <location>
        <begin position="321"/>
        <end position="419"/>
    </location>
</feature>
<dbReference type="AlphaFoldDB" id="A0A507CYA3"/>
<dbReference type="Proteomes" id="UP000317494">
    <property type="component" value="Unassembled WGS sequence"/>
</dbReference>
<feature type="compositionally biased region" description="Basic and acidic residues" evidence="3">
    <location>
        <begin position="295"/>
        <end position="313"/>
    </location>
</feature>
<dbReference type="SMART" id="SM00731">
    <property type="entry name" value="SprT"/>
    <property type="match status" value="1"/>
</dbReference>
<dbReference type="GO" id="GO:0006974">
    <property type="term" value="P:DNA damage response"/>
    <property type="evidence" value="ECO:0007669"/>
    <property type="project" value="InterPro"/>
</dbReference>
<dbReference type="EMBL" id="QEAN01000186">
    <property type="protein sequence ID" value="TPX43880.1"/>
    <property type="molecule type" value="Genomic_DNA"/>
</dbReference>
<dbReference type="InterPro" id="IPR044245">
    <property type="entry name" value="Spartan"/>
</dbReference>
<gene>
    <name evidence="5" type="ORF">SeMB42_g04530</name>
</gene>
<feature type="compositionally biased region" description="Basic and acidic residues" evidence="3">
    <location>
        <begin position="390"/>
        <end position="404"/>
    </location>
</feature>
<dbReference type="Pfam" id="PF10263">
    <property type="entry name" value="SprT-like"/>
    <property type="match status" value="1"/>
</dbReference>
<dbReference type="STRING" id="286115.A0A507CYA3"/>
<comment type="caution">
    <text evidence="5">The sequence shown here is derived from an EMBL/GenBank/DDBJ whole genome shotgun (WGS) entry which is preliminary data.</text>
</comment>
<dbReference type="InterPro" id="IPR006640">
    <property type="entry name" value="SprT-like_domain"/>
</dbReference>
<dbReference type="PANTHER" id="PTHR21220">
    <property type="entry name" value="DNA-DEPENDENT METALLOPROTEASE SPRTN"/>
    <property type="match status" value="1"/>
</dbReference>
<evidence type="ECO:0000256" key="3">
    <source>
        <dbReference type="SAM" id="MobiDB-lite"/>
    </source>
</evidence>
<accession>A0A507CYA3</accession>
<dbReference type="GO" id="GO:0004222">
    <property type="term" value="F:metalloendopeptidase activity"/>
    <property type="evidence" value="ECO:0007669"/>
    <property type="project" value="InterPro"/>
</dbReference>
<comment type="subcellular location">
    <subcellularLocation>
        <location evidence="1">Nucleus</location>
    </subcellularLocation>
</comment>
<keyword evidence="2" id="KW-0539">Nucleus</keyword>